<name>A0A366HFJ8_9BACT</name>
<dbReference type="InterPro" id="IPR015854">
    <property type="entry name" value="ABC_transpr_LolD-like"/>
</dbReference>
<keyword evidence="2" id="KW-0547">Nucleotide-binding</keyword>
<dbReference type="GO" id="GO:0016887">
    <property type="term" value="F:ATP hydrolysis activity"/>
    <property type="evidence" value="ECO:0007669"/>
    <property type="project" value="InterPro"/>
</dbReference>
<dbReference type="PROSITE" id="PS00211">
    <property type="entry name" value="ABC_TRANSPORTER_1"/>
    <property type="match status" value="1"/>
</dbReference>
<dbReference type="Proteomes" id="UP000253426">
    <property type="component" value="Unassembled WGS sequence"/>
</dbReference>
<dbReference type="AlphaFoldDB" id="A0A366HFJ8"/>
<dbReference type="InterPro" id="IPR003439">
    <property type="entry name" value="ABC_transporter-like_ATP-bd"/>
</dbReference>
<dbReference type="PANTHER" id="PTHR24220">
    <property type="entry name" value="IMPORT ATP-BINDING PROTEIN"/>
    <property type="match status" value="1"/>
</dbReference>
<organism evidence="6 7">
    <name type="scientific">Roseimicrobium gellanilyticum</name>
    <dbReference type="NCBI Taxonomy" id="748857"/>
    <lineage>
        <taxon>Bacteria</taxon>
        <taxon>Pseudomonadati</taxon>
        <taxon>Verrucomicrobiota</taxon>
        <taxon>Verrucomicrobiia</taxon>
        <taxon>Verrucomicrobiales</taxon>
        <taxon>Verrucomicrobiaceae</taxon>
        <taxon>Roseimicrobium</taxon>
    </lineage>
</organism>
<dbReference type="CDD" id="cd03255">
    <property type="entry name" value="ABC_MJ0796_LolCDE_FtsE"/>
    <property type="match status" value="1"/>
</dbReference>
<dbReference type="OrthoDB" id="9802264at2"/>
<reference evidence="6 7" key="1">
    <citation type="submission" date="2018-06" db="EMBL/GenBank/DDBJ databases">
        <title>Genomic Encyclopedia of Type Strains, Phase IV (KMG-IV): sequencing the most valuable type-strain genomes for metagenomic binning, comparative biology and taxonomic classification.</title>
        <authorList>
            <person name="Goeker M."/>
        </authorList>
    </citation>
    <scope>NUCLEOTIDE SEQUENCE [LARGE SCALE GENOMIC DNA]</scope>
    <source>
        <strain evidence="6 7">DSM 25532</strain>
    </source>
</reference>
<dbReference type="RefSeq" id="WP_113959919.1">
    <property type="nucleotide sequence ID" value="NZ_QNRR01000007.1"/>
</dbReference>
<evidence type="ECO:0000313" key="7">
    <source>
        <dbReference type="Proteomes" id="UP000253426"/>
    </source>
</evidence>
<proteinExistence type="inferred from homology"/>
<evidence type="ECO:0000256" key="4">
    <source>
        <dbReference type="ARBA" id="ARBA00038388"/>
    </source>
</evidence>
<dbReference type="FunFam" id="3.40.50.300:FF:000032">
    <property type="entry name" value="Export ABC transporter ATP-binding protein"/>
    <property type="match status" value="1"/>
</dbReference>
<dbReference type="GO" id="GO:0005524">
    <property type="term" value="F:ATP binding"/>
    <property type="evidence" value="ECO:0007669"/>
    <property type="project" value="UniProtKB-KW"/>
</dbReference>
<accession>A0A366HFJ8</accession>
<dbReference type="InterPro" id="IPR003593">
    <property type="entry name" value="AAA+_ATPase"/>
</dbReference>
<feature type="domain" description="ABC transporter" evidence="5">
    <location>
        <begin position="14"/>
        <end position="239"/>
    </location>
</feature>
<dbReference type="PROSITE" id="PS50893">
    <property type="entry name" value="ABC_TRANSPORTER_2"/>
    <property type="match status" value="1"/>
</dbReference>
<dbReference type="GO" id="GO:0098796">
    <property type="term" value="C:membrane protein complex"/>
    <property type="evidence" value="ECO:0007669"/>
    <property type="project" value="UniProtKB-ARBA"/>
</dbReference>
<evidence type="ECO:0000256" key="3">
    <source>
        <dbReference type="ARBA" id="ARBA00022840"/>
    </source>
</evidence>
<dbReference type="SMART" id="SM00382">
    <property type="entry name" value="AAA"/>
    <property type="match status" value="1"/>
</dbReference>
<dbReference type="Gene3D" id="3.40.50.300">
    <property type="entry name" value="P-loop containing nucleotide triphosphate hydrolases"/>
    <property type="match status" value="1"/>
</dbReference>
<dbReference type="PANTHER" id="PTHR24220:SF86">
    <property type="entry name" value="ABC TRANSPORTER ABCH.1"/>
    <property type="match status" value="1"/>
</dbReference>
<keyword evidence="7" id="KW-1185">Reference proteome</keyword>
<keyword evidence="1" id="KW-0813">Transport</keyword>
<dbReference type="GO" id="GO:0022857">
    <property type="term" value="F:transmembrane transporter activity"/>
    <property type="evidence" value="ECO:0007669"/>
    <property type="project" value="TreeGrafter"/>
</dbReference>
<evidence type="ECO:0000313" key="6">
    <source>
        <dbReference type="EMBL" id="RBP41278.1"/>
    </source>
</evidence>
<evidence type="ECO:0000256" key="1">
    <source>
        <dbReference type="ARBA" id="ARBA00022448"/>
    </source>
</evidence>
<dbReference type="InterPro" id="IPR017871">
    <property type="entry name" value="ABC_transporter-like_CS"/>
</dbReference>
<comment type="similarity">
    <text evidence="4">Belongs to the ABC transporter superfamily. Macrolide exporter (TC 3.A.1.122) family.</text>
</comment>
<dbReference type="Pfam" id="PF00005">
    <property type="entry name" value="ABC_tran"/>
    <property type="match status" value="1"/>
</dbReference>
<dbReference type="InterPro" id="IPR027417">
    <property type="entry name" value="P-loop_NTPase"/>
</dbReference>
<dbReference type="EMBL" id="QNRR01000007">
    <property type="protein sequence ID" value="RBP41278.1"/>
    <property type="molecule type" value="Genomic_DNA"/>
</dbReference>
<evidence type="ECO:0000256" key="2">
    <source>
        <dbReference type="ARBA" id="ARBA00022741"/>
    </source>
</evidence>
<dbReference type="InterPro" id="IPR017911">
    <property type="entry name" value="MacB-like_ATP-bd"/>
</dbReference>
<dbReference type="SUPFAM" id="SSF52540">
    <property type="entry name" value="P-loop containing nucleoside triphosphate hydrolases"/>
    <property type="match status" value="1"/>
</dbReference>
<gene>
    <name evidence="6" type="ORF">DES53_107109</name>
</gene>
<evidence type="ECO:0000259" key="5">
    <source>
        <dbReference type="PROSITE" id="PS50893"/>
    </source>
</evidence>
<comment type="caution">
    <text evidence="6">The sequence shown here is derived from an EMBL/GenBank/DDBJ whole genome shotgun (WGS) entry which is preliminary data.</text>
</comment>
<dbReference type="GO" id="GO:0005886">
    <property type="term" value="C:plasma membrane"/>
    <property type="evidence" value="ECO:0007669"/>
    <property type="project" value="TreeGrafter"/>
</dbReference>
<sequence length="241" mass="25896">MPASSPDGSNNIVFEAKGLKKSYDGGHVLALRGVDLQIREGEFVAITGPSGCGKSTLLQLLGSFVTPTEGSLTFRGKSIPDMKDASHYRSHDIGFVFQAFHLLPTFTVLENVQIPMFEGGLTVAQRTDRAKELLTSVGLGHRLTHFPSELSGGERQRVAIARGLANGPSVVLADEPTGNLDSENAKQILELLMKLHSERKVTLTLVTHDPSIAEMAGRTIRMKDGRVVSDGTSESSISLSK</sequence>
<protein>
    <submittedName>
        <fullName evidence="6">Putative ABC transport system ATP-binding protein</fullName>
    </submittedName>
</protein>
<keyword evidence="3 6" id="KW-0067">ATP-binding</keyword>